<dbReference type="GeneID" id="31848639"/>
<keyword evidence="1" id="KW-0614">Plasmid</keyword>
<dbReference type="EMBL" id="CP010730">
    <property type="protein sequence ID" value="AUR01792.1"/>
    <property type="molecule type" value="Genomic_DNA"/>
</dbReference>
<reference evidence="1 2" key="1">
    <citation type="journal article" date="2017" name="Front. Microbiol.">
        <title>Phaeobacter piscinae sp. nov., a species of the Roseobacter group and potential aquaculture probiont.</title>
        <authorList>
            <person name="Sonnenschein E.C."/>
            <person name="Phippen C.B.W."/>
            <person name="Nielsen K.F."/>
            <person name="Mateiu R.V."/>
            <person name="Melchiorsen J."/>
            <person name="Gram L."/>
            <person name="Overmann J."/>
            <person name="Freese H.M."/>
        </authorList>
    </citation>
    <scope>NUCLEOTIDE SEQUENCE [LARGE SCALE GENOMIC DNA]</scope>
    <source>
        <strain evidence="1 2">P88</strain>
        <plasmid evidence="2">pp88_e</plasmid>
    </source>
</reference>
<protein>
    <submittedName>
        <fullName evidence="1">Uncharacterized protein</fullName>
    </submittedName>
</protein>
<name>A0A2I7KGS1_9RHOB</name>
<gene>
    <name evidence="1" type="ORF">PhaeoP88_04480</name>
</gene>
<dbReference type="AlphaFoldDB" id="A0A2I7KGS1"/>
<sequence>MTRYTLNVPVKYDDNGTEKTSFRRVGAVFENQRRDSDETFLSIKLDFPVGATELVAFPAKAGDDSDVTE</sequence>
<reference evidence="1 2" key="2">
    <citation type="journal article" date="2017" name="Genome Biol. Evol.">
        <title>Trajectories and Drivers of Genome Evolution in Surface-Associated Marine Phaeobacter.</title>
        <authorList>
            <person name="Freese H.M."/>
            <person name="Sikorski J."/>
            <person name="Bunk B."/>
            <person name="Scheuner C."/>
            <person name="Meier-Kolthoff J.P."/>
            <person name="Sproer C."/>
            <person name="Gram L."/>
            <person name="Overmann J."/>
        </authorList>
    </citation>
    <scope>NUCLEOTIDE SEQUENCE [LARGE SCALE GENOMIC DNA]</scope>
    <source>
        <strain evidence="1 2">P88</strain>
        <plasmid evidence="2">pp88_e</plasmid>
    </source>
</reference>
<dbReference type="RefSeq" id="WP_024099643.1">
    <property type="nucleotide sequence ID" value="NZ_CP010730.1"/>
</dbReference>
<evidence type="ECO:0000313" key="2">
    <source>
        <dbReference type="Proteomes" id="UP000236447"/>
    </source>
</evidence>
<dbReference type="Proteomes" id="UP000236447">
    <property type="component" value="Plasmid pP88_e"/>
</dbReference>
<geneLocation type="plasmid" evidence="2">
    <name>pp88_e</name>
</geneLocation>
<accession>A0A2I7KGS1</accession>
<organism evidence="1 2">
    <name type="scientific">Phaeobacter inhibens</name>
    <dbReference type="NCBI Taxonomy" id="221822"/>
    <lineage>
        <taxon>Bacteria</taxon>
        <taxon>Pseudomonadati</taxon>
        <taxon>Pseudomonadota</taxon>
        <taxon>Alphaproteobacteria</taxon>
        <taxon>Rhodobacterales</taxon>
        <taxon>Roseobacteraceae</taxon>
        <taxon>Phaeobacter</taxon>
    </lineage>
</organism>
<proteinExistence type="predicted"/>
<evidence type="ECO:0000313" key="1">
    <source>
        <dbReference type="EMBL" id="AUR01792.1"/>
    </source>
</evidence>